<evidence type="ECO:0000256" key="2">
    <source>
        <dbReference type="ARBA" id="ARBA00022664"/>
    </source>
</evidence>
<evidence type="ECO:0000313" key="8">
    <source>
        <dbReference type="Proteomes" id="UP000749559"/>
    </source>
</evidence>
<evidence type="ECO:0000256" key="1">
    <source>
        <dbReference type="ARBA" id="ARBA00004123"/>
    </source>
</evidence>
<feature type="compositionally biased region" description="Basic and acidic residues" evidence="4">
    <location>
        <begin position="1358"/>
        <end position="1370"/>
    </location>
</feature>
<comment type="subcellular location">
    <subcellularLocation>
        <location evidence="1">Nucleus</location>
    </subcellularLocation>
</comment>
<dbReference type="InterPro" id="IPR022075">
    <property type="entry name" value="Symplekin_C"/>
</dbReference>
<name>A0A8S4PH27_OWEFU</name>
<comment type="caution">
    <text evidence="7">The sequence shown here is derived from an EMBL/GenBank/DDBJ whole genome shotgun (WGS) entry which is preliminary data.</text>
</comment>
<gene>
    <name evidence="7" type="ORF">OFUS_LOCUS17409</name>
</gene>
<feature type="compositionally biased region" description="Low complexity" evidence="4">
    <location>
        <begin position="1260"/>
        <end position="1276"/>
    </location>
</feature>
<sequence>MAGDGRRSTAAQFFMDEDTSGANDVPTHDRVVELLNNASLMTNDKQKVNELKQVQELIIHKDPALLDNFLDEMLGFQNDRSVEVKRAVIGFMEEACKHDPEILAKVVANLPVLLQDENVNIQKRVILAVGSLYKEALRWIVNTKKVTDTMEATWKYMEKLTKNLLEMLDSENDGIRTHCVKFLESYLLTLTERTLDSEIPKKQEKDITLDQIPKKEHKLLKREDLEKKGTKAIELLLDFLGSPHISSINLMTCMTTLTSFVKQRPQFMPKAIQAFEVLHVNLPPTLAKSQVSSVRKHLKTQMLTLLKHIGSYNYQTQITTLLTDLGATQSEVMKAMPKIDSSRKRKLEQEKLASKKPKIEVTVKMDDDDDDGGSTPYIGLDQVKSKPLPKSSNQTAIDKSSEEIAKNLNHQNVADLVLLSMVMLPDTMPAHFLATYTPIAAAGTDAQVTHISRLLAAQLHGAGLTKDEDDTKNDSFKVPGSAAKRKKVAEPVEEEDDGGTSPKYTIRTVVGGAAGETPVADRFAKKSAMPPTPLVTTSTVADRQQRQSKPTGIKQFKLSSVTFPLDTHSMDEMALLAMIRILKSEKAAVLADATQPRTKILTGLVAQFGGQLKEVLQDFIFDDLRARSDLAFAWLYQEYAQYQGYTVTSSGAGKRTIVSYDECLTRLLSGLLERPDQREGLFSRLLLEAPCITENAIHVLKKYCQEENRMYFGMVTLKDLILKRPNRKLEFLDVLLDFCSHENPEVRTNALRVTKVLYARQDLKGPIEKYALAFIKHLLQAKPPRNLFGQDRGRPDVREVWTDDTIKICLYLYLTLLPLNHKLMHELALMYTEAIAEIKRPILRMLETPVKAMGMDSPELLVLVQTCPKGAETLVTRVIHILTDKGTPSPELVRSVRDLYQKRVSDVRFLIPVLTGLAKSEVISALPKLIKLNPVVVKEVFHRLLGGSQGEGGGHYSSPISPADLLVALHILDPEICDMKTIIKATNFCFQEKSIYTQEVLCIVLKQLMEISPIPTLLMRTVLQSLSMHPRIIGLVMNILTRLITKQVWKQKRVWEGFIKCCQRTQPQSYQVLLQLPAPQLRNTFETCPEMREPLLEHVNQFTPNQRVHIPKAILNVLERSPEEFKKEESKQQEEEERAKRQKKEEEERINKQKEDEENRERRQKEEEETKKRRQKDEADRKIRKQKEEAEKLRRQKLEDERKRKQKMAEERRKEEIKRIEEKRKAQAASKQSTTNNKADLSTPSTQGVTVKQEPGVSAQPETSTPTQPETPSQSEIEATTIKQPVPGETKIKTEPSDTGYEKAQDTDSSNTEKSDLTREEPKEVESGDPVKAETTPEDTLTASEANKATAEAVETTDEAKEATPEHKEDEPETVSPKGKGRGRGGKRGRGSGTRKSSRKR</sequence>
<protein>
    <recommendedName>
        <fullName evidence="9">Symplekin</fullName>
    </recommendedName>
</protein>
<dbReference type="Proteomes" id="UP000749559">
    <property type="component" value="Unassembled WGS sequence"/>
</dbReference>
<evidence type="ECO:0000259" key="5">
    <source>
        <dbReference type="Pfam" id="PF11935"/>
    </source>
</evidence>
<dbReference type="Pfam" id="PF12295">
    <property type="entry name" value="Symplekin_C"/>
    <property type="match status" value="1"/>
</dbReference>
<feature type="region of interest" description="Disordered" evidence="4">
    <location>
        <begin position="528"/>
        <end position="551"/>
    </location>
</feature>
<evidence type="ECO:0000259" key="6">
    <source>
        <dbReference type="Pfam" id="PF12295"/>
    </source>
</evidence>
<feature type="compositionally biased region" description="Basic residues" evidence="4">
    <location>
        <begin position="1379"/>
        <end position="1390"/>
    </location>
</feature>
<evidence type="ECO:0000313" key="7">
    <source>
        <dbReference type="EMBL" id="CAH1792448.1"/>
    </source>
</evidence>
<evidence type="ECO:0000256" key="4">
    <source>
        <dbReference type="SAM" id="MobiDB-lite"/>
    </source>
</evidence>
<dbReference type="OrthoDB" id="331600at2759"/>
<dbReference type="PANTHER" id="PTHR15245:SF20">
    <property type="entry name" value="SYMPLEKIN"/>
    <property type="match status" value="1"/>
</dbReference>
<dbReference type="InterPro" id="IPR011989">
    <property type="entry name" value="ARM-like"/>
</dbReference>
<feature type="compositionally biased region" description="Polar residues" evidence="4">
    <location>
        <begin position="1229"/>
        <end position="1250"/>
    </location>
</feature>
<feature type="compositionally biased region" description="Polar residues" evidence="4">
    <location>
        <begin position="534"/>
        <end position="550"/>
    </location>
</feature>
<dbReference type="SUPFAM" id="SSF48371">
    <property type="entry name" value="ARM repeat"/>
    <property type="match status" value="1"/>
</dbReference>
<feature type="compositionally biased region" description="Basic and acidic residues" evidence="4">
    <location>
        <begin position="1290"/>
        <end position="1332"/>
    </location>
</feature>
<keyword evidence="3" id="KW-0539">Nucleus</keyword>
<dbReference type="EMBL" id="CAIIXF020000008">
    <property type="protein sequence ID" value="CAH1792448.1"/>
    <property type="molecule type" value="Genomic_DNA"/>
</dbReference>
<dbReference type="InterPro" id="IPR021850">
    <property type="entry name" value="Symplekin/Pta1"/>
</dbReference>
<evidence type="ECO:0000256" key="3">
    <source>
        <dbReference type="ARBA" id="ARBA00023242"/>
    </source>
</evidence>
<reference evidence="7" key="1">
    <citation type="submission" date="2022-03" db="EMBL/GenBank/DDBJ databases">
        <authorList>
            <person name="Martin C."/>
        </authorList>
    </citation>
    <scope>NUCLEOTIDE SEQUENCE</scope>
</reference>
<dbReference type="InterPro" id="IPR016024">
    <property type="entry name" value="ARM-type_fold"/>
</dbReference>
<proteinExistence type="predicted"/>
<keyword evidence="2" id="KW-0507">mRNA processing</keyword>
<dbReference type="GO" id="GO:0006397">
    <property type="term" value="P:mRNA processing"/>
    <property type="evidence" value="ECO:0007669"/>
    <property type="project" value="UniProtKB-KW"/>
</dbReference>
<dbReference type="Pfam" id="PF11935">
    <property type="entry name" value="SYMPK_PTA1_N"/>
    <property type="match status" value="1"/>
</dbReference>
<dbReference type="InterPro" id="IPR032460">
    <property type="entry name" value="Symplekin/Pta1_N"/>
</dbReference>
<dbReference type="Gene3D" id="1.25.10.10">
    <property type="entry name" value="Leucine-rich Repeat Variant"/>
    <property type="match status" value="1"/>
</dbReference>
<feature type="region of interest" description="Disordered" evidence="4">
    <location>
        <begin position="464"/>
        <end position="503"/>
    </location>
</feature>
<feature type="region of interest" description="Disordered" evidence="4">
    <location>
        <begin position="364"/>
        <end position="398"/>
    </location>
</feature>
<dbReference type="GO" id="GO:0005847">
    <property type="term" value="C:mRNA cleavage and polyadenylation specificity factor complex"/>
    <property type="evidence" value="ECO:0007669"/>
    <property type="project" value="TreeGrafter"/>
</dbReference>
<feature type="domain" description="Symplekin/Pta1 N-terminal" evidence="5">
    <location>
        <begin position="119"/>
        <end position="344"/>
    </location>
</feature>
<accession>A0A8S4PH27</accession>
<feature type="compositionally biased region" description="Polar residues" evidence="4">
    <location>
        <begin position="1338"/>
        <end position="1347"/>
    </location>
</feature>
<keyword evidence="8" id="KW-1185">Reference proteome</keyword>
<feature type="compositionally biased region" description="Basic and acidic residues" evidence="4">
    <location>
        <begin position="1123"/>
        <end position="1225"/>
    </location>
</feature>
<evidence type="ECO:0008006" key="9">
    <source>
        <dbReference type="Google" id="ProtNLM"/>
    </source>
</evidence>
<organism evidence="7 8">
    <name type="scientific">Owenia fusiformis</name>
    <name type="common">Polychaete worm</name>
    <dbReference type="NCBI Taxonomy" id="6347"/>
    <lineage>
        <taxon>Eukaryota</taxon>
        <taxon>Metazoa</taxon>
        <taxon>Spiralia</taxon>
        <taxon>Lophotrochozoa</taxon>
        <taxon>Annelida</taxon>
        <taxon>Polychaeta</taxon>
        <taxon>Sedentaria</taxon>
        <taxon>Canalipalpata</taxon>
        <taxon>Sabellida</taxon>
        <taxon>Oweniida</taxon>
        <taxon>Oweniidae</taxon>
        <taxon>Owenia</taxon>
    </lineage>
</organism>
<feature type="region of interest" description="Disordered" evidence="4">
    <location>
        <begin position="1123"/>
        <end position="1401"/>
    </location>
</feature>
<feature type="domain" description="Symplekin C-terminal" evidence="6">
    <location>
        <begin position="906"/>
        <end position="1088"/>
    </location>
</feature>
<dbReference type="PANTHER" id="PTHR15245">
    <property type="entry name" value="SYMPLEKIN-RELATED"/>
    <property type="match status" value="1"/>
</dbReference>